<keyword evidence="3" id="KW-1185">Reference proteome</keyword>
<dbReference type="AlphaFoldDB" id="A0A3E1YD23"/>
<comment type="caution">
    <text evidence="2">The sequence shown here is derived from an EMBL/GenBank/DDBJ whole genome shotgun (WGS) entry which is preliminary data.</text>
</comment>
<proteinExistence type="predicted"/>
<gene>
    <name evidence="2" type="ORF">DVR12_04390</name>
</gene>
<feature type="transmembrane region" description="Helical" evidence="1">
    <location>
        <begin position="91"/>
        <end position="113"/>
    </location>
</feature>
<keyword evidence="1" id="KW-0812">Transmembrane</keyword>
<sequence>MKNILSIRISPVIIDLSEILLAIGVIFNRAALTIVTLILLQVFNSLLQYKHYKPKLVFKLEKIFQVSAAASLALCIGSALLGLAIPPVFVFVYLSIIYLLPALMAFHLFIPVIRLTHLFYSSIKSLSK</sequence>
<feature type="transmembrane region" description="Helical" evidence="1">
    <location>
        <begin position="63"/>
        <end position="85"/>
    </location>
</feature>
<keyword evidence="1" id="KW-0472">Membrane</keyword>
<protein>
    <submittedName>
        <fullName evidence="2">Uncharacterized protein</fullName>
    </submittedName>
</protein>
<name>A0A3E1YD23_9BACT</name>
<feature type="transmembrane region" description="Helical" evidence="1">
    <location>
        <begin position="20"/>
        <end position="43"/>
    </location>
</feature>
<keyword evidence="1" id="KW-1133">Transmembrane helix</keyword>
<dbReference type="Proteomes" id="UP000260644">
    <property type="component" value="Unassembled WGS sequence"/>
</dbReference>
<organism evidence="2 3">
    <name type="scientific">Chitinophaga silvatica</name>
    <dbReference type="NCBI Taxonomy" id="2282649"/>
    <lineage>
        <taxon>Bacteria</taxon>
        <taxon>Pseudomonadati</taxon>
        <taxon>Bacteroidota</taxon>
        <taxon>Chitinophagia</taxon>
        <taxon>Chitinophagales</taxon>
        <taxon>Chitinophagaceae</taxon>
        <taxon>Chitinophaga</taxon>
    </lineage>
</organism>
<dbReference type="RefSeq" id="WP_116974264.1">
    <property type="nucleotide sequence ID" value="NZ_QPMM01000002.1"/>
</dbReference>
<evidence type="ECO:0000256" key="1">
    <source>
        <dbReference type="SAM" id="Phobius"/>
    </source>
</evidence>
<accession>A0A3E1YD23</accession>
<evidence type="ECO:0000313" key="2">
    <source>
        <dbReference type="EMBL" id="RFS24455.1"/>
    </source>
</evidence>
<dbReference type="EMBL" id="QPMM01000002">
    <property type="protein sequence ID" value="RFS24455.1"/>
    <property type="molecule type" value="Genomic_DNA"/>
</dbReference>
<reference evidence="2 3" key="1">
    <citation type="submission" date="2018-07" db="EMBL/GenBank/DDBJ databases">
        <title>Chitinophaga K2CV101002-2 sp. nov., isolated from a monsoon evergreen broad-leaved forest soil.</title>
        <authorList>
            <person name="Lv Y."/>
        </authorList>
    </citation>
    <scope>NUCLEOTIDE SEQUENCE [LARGE SCALE GENOMIC DNA]</scope>
    <source>
        <strain evidence="2 3">GDMCC 1.1288</strain>
    </source>
</reference>
<evidence type="ECO:0000313" key="3">
    <source>
        <dbReference type="Proteomes" id="UP000260644"/>
    </source>
</evidence>